<dbReference type="Pfam" id="PF00005">
    <property type="entry name" value="ABC_tran"/>
    <property type="match status" value="1"/>
</dbReference>
<keyword evidence="3" id="KW-0547">Nucleotide-binding</keyword>
<accession>A0A4Q7MUL0</accession>
<evidence type="ECO:0000313" key="6">
    <source>
        <dbReference type="EMBL" id="RZS72596.1"/>
    </source>
</evidence>
<dbReference type="InterPro" id="IPR003593">
    <property type="entry name" value="AAA+_ATPase"/>
</dbReference>
<gene>
    <name evidence="6" type="ORF">EV199_4517</name>
</gene>
<dbReference type="EMBL" id="SGXA01000002">
    <property type="protein sequence ID" value="RZS72596.1"/>
    <property type="molecule type" value="Genomic_DNA"/>
</dbReference>
<dbReference type="SMART" id="SM00382">
    <property type="entry name" value="AAA"/>
    <property type="match status" value="1"/>
</dbReference>
<feature type="domain" description="ABC transporter" evidence="5">
    <location>
        <begin position="6"/>
        <end position="235"/>
    </location>
</feature>
<comment type="caution">
    <text evidence="6">The sequence shown here is derived from an EMBL/GenBank/DDBJ whole genome shotgun (WGS) entry which is preliminary data.</text>
</comment>
<dbReference type="Proteomes" id="UP000293874">
    <property type="component" value="Unassembled WGS sequence"/>
</dbReference>
<reference evidence="6 7" key="1">
    <citation type="submission" date="2019-02" db="EMBL/GenBank/DDBJ databases">
        <title>Genomic Encyclopedia of Type Strains, Phase IV (KMG-IV): sequencing the most valuable type-strain genomes for metagenomic binning, comparative biology and taxonomic classification.</title>
        <authorList>
            <person name="Goeker M."/>
        </authorList>
    </citation>
    <scope>NUCLEOTIDE SEQUENCE [LARGE SCALE GENOMIC DNA]</scope>
    <source>
        <strain evidence="6 7">DSM 18116</strain>
    </source>
</reference>
<dbReference type="AlphaFoldDB" id="A0A4Q7MUL0"/>
<dbReference type="OrthoDB" id="9785229at2"/>
<protein>
    <submittedName>
        <fullName evidence="6">ABC-2 type transport system ATP-binding protein</fullName>
    </submittedName>
</protein>
<dbReference type="PROSITE" id="PS50893">
    <property type="entry name" value="ABC_TRANSPORTER_2"/>
    <property type="match status" value="1"/>
</dbReference>
<dbReference type="GO" id="GO:0005524">
    <property type="term" value="F:ATP binding"/>
    <property type="evidence" value="ECO:0007669"/>
    <property type="project" value="UniProtKB-KW"/>
</dbReference>
<dbReference type="PANTHER" id="PTHR43335:SF4">
    <property type="entry name" value="ABC TRANSPORTER, ATP-BINDING PROTEIN"/>
    <property type="match status" value="1"/>
</dbReference>
<evidence type="ECO:0000256" key="4">
    <source>
        <dbReference type="ARBA" id="ARBA00022840"/>
    </source>
</evidence>
<sequence length="310" mass="34547">MKQPIVKAVQLSHRYTAQWAIRDIDFEIPVRGIYGLLGSNGSGKSTMMNILCGVLKPTKGDVFINGVDIRKDAIAAKGLMGFLPQRPPLHIDLTIDEFLTHCAGLRLIPRKEQANAVNKVLEKCGITHFRKRLIRNLSGGYQQRVGIAQAIIHNPELVVLDEPTNGLDPNQIVEIRNLIKEIAEERTVILSTHMLSEVQAACNYILMLADGRVVFSGSVDEFDRYAAPGTILLTMLEPRGAEELKRIPNVVAVETLGGSRYRVKVDSVDDMLEKIIDQSVHNGWRLKEINAEKNSMDTIFAELSKKQSRS</sequence>
<dbReference type="PANTHER" id="PTHR43335">
    <property type="entry name" value="ABC TRANSPORTER, ATP-BINDING PROTEIN"/>
    <property type="match status" value="1"/>
</dbReference>
<evidence type="ECO:0000256" key="3">
    <source>
        <dbReference type="ARBA" id="ARBA00022741"/>
    </source>
</evidence>
<keyword evidence="7" id="KW-1185">Reference proteome</keyword>
<dbReference type="SUPFAM" id="SSF52540">
    <property type="entry name" value="P-loop containing nucleoside triphosphate hydrolases"/>
    <property type="match status" value="1"/>
</dbReference>
<dbReference type="InterPro" id="IPR003439">
    <property type="entry name" value="ABC_transporter-like_ATP-bd"/>
</dbReference>
<dbReference type="RefSeq" id="WP_130542994.1">
    <property type="nucleotide sequence ID" value="NZ_CP042431.1"/>
</dbReference>
<dbReference type="GO" id="GO:0016887">
    <property type="term" value="F:ATP hydrolysis activity"/>
    <property type="evidence" value="ECO:0007669"/>
    <property type="project" value="InterPro"/>
</dbReference>
<organism evidence="6 7">
    <name type="scientific">Pseudobacter ginsenosidimutans</name>
    <dbReference type="NCBI Taxonomy" id="661488"/>
    <lineage>
        <taxon>Bacteria</taxon>
        <taxon>Pseudomonadati</taxon>
        <taxon>Bacteroidota</taxon>
        <taxon>Chitinophagia</taxon>
        <taxon>Chitinophagales</taxon>
        <taxon>Chitinophagaceae</taxon>
        <taxon>Pseudobacter</taxon>
    </lineage>
</organism>
<evidence type="ECO:0000256" key="1">
    <source>
        <dbReference type="ARBA" id="ARBA00005417"/>
    </source>
</evidence>
<comment type="similarity">
    <text evidence="1">Belongs to the ABC transporter superfamily.</text>
</comment>
<keyword evidence="4 6" id="KW-0067">ATP-binding</keyword>
<proteinExistence type="inferred from homology"/>
<evidence type="ECO:0000259" key="5">
    <source>
        <dbReference type="PROSITE" id="PS50893"/>
    </source>
</evidence>
<evidence type="ECO:0000256" key="2">
    <source>
        <dbReference type="ARBA" id="ARBA00022448"/>
    </source>
</evidence>
<dbReference type="Gene3D" id="3.40.50.300">
    <property type="entry name" value="P-loop containing nucleotide triphosphate hydrolases"/>
    <property type="match status" value="1"/>
</dbReference>
<keyword evidence="2" id="KW-0813">Transport</keyword>
<dbReference type="InterPro" id="IPR027417">
    <property type="entry name" value="P-loop_NTPase"/>
</dbReference>
<name>A0A4Q7MUL0_9BACT</name>
<evidence type="ECO:0000313" key="7">
    <source>
        <dbReference type="Proteomes" id="UP000293874"/>
    </source>
</evidence>